<evidence type="ECO:0000313" key="3">
    <source>
        <dbReference type="Proteomes" id="UP000198629"/>
    </source>
</evidence>
<keyword evidence="3" id="KW-1185">Reference proteome</keyword>
<accession>A0A1G9DZP6</accession>
<dbReference type="PANTHER" id="PTHR32114:SF2">
    <property type="entry name" value="ABC TRANSPORTER ABCH.3"/>
    <property type="match status" value="1"/>
</dbReference>
<dbReference type="Gene3D" id="3.40.50.300">
    <property type="entry name" value="P-loop containing nucleotide triphosphate hydrolases"/>
    <property type="match status" value="2"/>
</dbReference>
<dbReference type="SUPFAM" id="SSF52540">
    <property type="entry name" value="P-loop containing nucleoside triphosphate hydrolases"/>
    <property type="match status" value="1"/>
</dbReference>
<protein>
    <submittedName>
        <fullName evidence="2">Uncharacterized protein</fullName>
    </submittedName>
</protein>
<reference evidence="3" key="1">
    <citation type="submission" date="2016-10" db="EMBL/GenBank/DDBJ databases">
        <authorList>
            <person name="Varghese N."/>
            <person name="Submissions S."/>
        </authorList>
    </citation>
    <scope>NUCLEOTIDE SEQUENCE [LARGE SCALE GENOMIC DNA]</scope>
    <source>
        <strain evidence="3">CBMB127</strain>
    </source>
</reference>
<sequence>MVSDPARTFKSMDEYYNYTRTFSGNYFRGRILGSDEGEAEITLVFNLGDYRYEICRGMFEPDELRRLTIKEYHRDLAVLETDGLSRSERNRAYIEYFVRHSNVSTFEEFAFLQHFVFSFDEQRKTLFWNQAIMERVLYRTFGIEPDMAKQADLLRREIEKRASDVRNRQWEATRLRRRINEIQSKVQSVPGAQETYDSLITTHELLSEQFDEETKLLNEIEASVKDANLKLAEHSMKETALRDEYALFFERSFNHRPSIAEHPLIIQTIHDKACGLCGNQEAYAIDTVLRKSKEKICPICDSEVNPEPQTAEDIKRLEDIDRSLSQIKQAIRDVLHLIKGLNEEESKLRQKWVSTKTQLDEFNQKNNTTLDALRRVLNEGGLSTSLTIYAEQLASLEKEKNDAYSQREVLRNQLQTIQKSLEKSYVDVEKDFVKKFADLAHQFLGMPLTVQLDANNSDGPKLIVSVRGSTRREQQQLSESQRFFLDIALRMALTQHMSDPSSLGGMFIDTPEGSLDIAYEKRAGDMLAMFAKSGHQIFMTANLNSSQLLLALARSCGRQNMQLCRMTDWAELTTVQQEEESLFNEAYAVIEQAMDA</sequence>
<dbReference type="STRING" id="492660.SAMN05192566_2082"/>
<name>A0A1G9DZP6_9PROT</name>
<organism evidence="2 3">
    <name type="scientific">Methylophilus rhizosphaerae</name>
    <dbReference type="NCBI Taxonomy" id="492660"/>
    <lineage>
        <taxon>Bacteria</taxon>
        <taxon>Pseudomonadati</taxon>
        <taxon>Pseudomonadota</taxon>
        <taxon>Betaproteobacteria</taxon>
        <taxon>Nitrosomonadales</taxon>
        <taxon>Methylophilaceae</taxon>
        <taxon>Methylophilus</taxon>
    </lineage>
</organism>
<keyword evidence="1" id="KW-0175">Coiled coil</keyword>
<dbReference type="Proteomes" id="UP000198629">
    <property type="component" value="Unassembled WGS sequence"/>
</dbReference>
<proteinExistence type="predicted"/>
<dbReference type="EMBL" id="FNFX01000004">
    <property type="protein sequence ID" value="SDK69361.1"/>
    <property type="molecule type" value="Genomic_DNA"/>
</dbReference>
<dbReference type="PANTHER" id="PTHR32114">
    <property type="entry name" value="ABC TRANSPORTER ABCH.3"/>
    <property type="match status" value="1"/>
</dbReference>
<gene>
    <name evidence="2" type="ORF">SAMN05192566_2082</name>
</gene>
<dbReference type="InterPro" id="IPR027417">
    <property type="entry name" value="P-loop_NTPase"/>
</dbReference>
<feature type="coiled-coil region" evidence="1">
    <location>
        <begin position="386"/>
        <end position="413"/>
    </location>
</feature>
<evidence type="ECO:0000256" key="1">
    <source>
        <dbReference type="SAM" id="Coils"/>
    </source>
</evidence>
<evidence type="ECO:0000313" key="2">
    <source>
        <dbReference type="EMBL" id="SDK69361.1"/>
    </source>
</evidence>
<dbReference type="AlphaFoldDB" id="A0A1G9DZP6"/>